<evidence type="ECO:0000313" key="11">
    <source>
        <dbReference type="EMBL" id="HGZ42979.1"/>
    </source>
</evidence>
<protein>
    <recommendedName>
        <fullName evidence="2">histidine kinase</fullName>
        <ecNumber evidence="2">2.7.13.3</ecNumber>
    </recommendedName>
</protein>
<dbReference type="InterPro" id="IPR029016">
    <property type="entry name" value="GAF-like_dom_sf"/>
</dbReference>
<evidence type="ECO:0000256" key="7">
    <source>
        <dbReference type="ARBA" id="ARBA00023012"/>
    </source>
</evidence>
<dbReference type="EC" id="2.7.13.3" evidence="2"/>
<dbReference type="GO" id="GO:0000156">
    <property type="term" value="F:phosphorelay response regulator activity"/>
    <property type="evidence" value="ECO:0007669"/>
    <property type="project" value="TreeGrafter"/>
</dbReference>
<dbReference type="Pfam" id="PF02518">
    <property type="entry name" value="HATPase_c"/>
    <property type="match status" value="1"/>
</dbReference>
<feature type="compositionally biased region" description="Basic and acidic residues" evidence="9">
    <location>
        <begin position="84"/>
        <end position="96"/>
    </location>
</feature>
<gene>
    <name evidence="11" type="ORF">ENR23_06065</name>
</gene>
<dbReference type="InterPro" id="IPR003594">
    <property type="entry name" value="HATPase_dom"/>
</dbReference>
<evidence type="ECO:0000256" key="8">
    <source>
        <dbReference type="SAM" id="Coils"/>
    </source>
</evidence>
<keyword evidence="7" id="KW-0902">Two-component regulatory system</keyword>
<feature type="region of interest" description="Disordered" evidence="9">
    <location>
        <begin position="81"/>
        <end position="102"/>
    </location>
</feature>
<dbReference type="GO" id="GO:0005524">
    <property type="term" value="F:ATP binding"/>
    <property type="evidence" value="ECO:0007669"/>
    <property type="project" value="UniProtKB-KW"/>
</dbReference>
<dbReference type="InterPro" id="IPR036890">
    <property type="entry name" value="HATPase_C_sf"/>
</dbReference>
<evidence type="ECO:0000256" key="5">
    <source>
        <dbReference type="ARBA" id="ARBA00022777"/>
    </source>
</evidence>
<comment type="caution">
    <text evidence="11">The sequence shown here is derived from an EMBL/GenBank/DDBJ whole genome shotgun (WGS) entry which is preliminary data.</text>
</comment>
<keyword evidence="4" id="KW-0547">Nucleotide-binding</keyword>
<feature type="region of interest" description="Disordered" evidence="9">
    <location>
        <begin position="1"/>
        <end position="26"/>
    </location>
</feature>
<dbReference type="InterPro" id="IPR005467">
    <property type="entry name" value="His_kinase_dom"/>
</dbReference>
<dbReference type="Gene3D" id="3.30.565.10">
    <property type="entry name" value="Histidine kinase-like ATPase, C-terminal domain"/>
    <property type="match status" value="1"/>
</dbReference>
<evidence type="ECO:0000256" key="3">
    <source>
        <dbReference type="ARBA" id="ARBA00022679"/>
    </source>
</evidence>
<dbReference type="GO" id="GO:0030295">
    <property type="term" value="F:protein kinase activator activity"/>
    <property type="evidence" value="ECO:0007669"/>
    <property type="project" value="TreeGrafter"/>
</dbReference>
<evidence type="ECO:0000259" key="10">
    <source>
        <dbReference type="PROSITE" id="PS50109"/>
    </source>
</evidence>
<dbReference type="GO" id="GO:0000155">
    <property type="term" value="F:phosphorelay sensor kinase activity"/>
    <property type="evidence" value="ECO:0007669"/>
    <property type="project" value="InterPro"/>
</dbReference>
<evidence type="ECO:0000256" key="2">
    <source>
        <dbReference type="ARBA" id="ARBA00012438"/>
    </source>
</evidence>
<dbReference type="Pfam" id="PF01590">
    <property type="entry name" value="GAF"/>
    <property type="match status" value="1"/>
</dbReference>
<feature type="compositionally biased region" description="Basic and acidic residues" evidence="9">
    <location>
        <begin position="595"/>
        <end position="616"/>
    </location>
</feature>
<evidence type="ECO:0000256" key="6">
    <source>
        <dbReference type="ARBA" id="ARBA00022840"/>
    </source>
</evidence>
<dbReference type="SUPFAM" id="SSF47384">
    <property type="entry name" value="Homodimeric domain of signal transducing histidine kinase"/>
    <property type="match status" value="1"/>
</dbReference>
<name>A0A832I3L1_UNCEI</name>
<feature type="domain" description="Histidine kinase" evidence="10">
    <location>
        <begin position="391"/>
        <end position="594"/>
    </location>
</feature>
<dbReference type="PROSITE" id="PS50109">
    <property type="entry name" value="HIS_KIN"/>
    <property type="match status" value="1"/>
</dbReference>
<keyword evidence="8" id="KW-0175">Coiled coil</keyword>
<feature type="region of interest" description="Disordered" evidence="9">
    <location>
        <begin position="592"/>
        <end position="616"/>
    </location>
</feature>
<dbReference type="InterPro" id="IPR003661">
    <property type="entry name" value="HisK_dim/P_dom"/>
</dbReference>
<dbReference type="SMART" id="SM00065">
    <property type="entry name" value="GAF"/>
    <property type="match status" value="1"/>
</dbReference>
<reference evidence="11" key="1">
    <citation type="journal article" date="2020" name="mSystems">
        <title>Genome- and Community-Level Interaction Insights into Carbon Utilization and Element Cycling Functions of Hydrothermarchaeota in Hydrothermal Sediment.</title>
        <authorList>
            <person name="Zhou Z."/>
            <person name="Liu Y."/>
            <person name="Xu W."/>
            <person name="Pan J."/>
            <person name="Luo Z.H."/>
            <person name="Li M."/>
        </authorList>
    </citation>
    <scope>NUCLEOTIDE SEQUENCE [LARGE SCALE GENOMIC DNA]</scope>
    <source>
        <strain evidence="11">SpSt-381</strain>
    </source>
</reference>
<keyword evidence="3" id="KW-0808">Transferase</keyword>
<comment type="catalytic activity">
    <reaction evidence="1">
        <text>ATP + protein L-histidine = ADP + protein N-phospho-L-histidine.</text>
        <dbReference type="EC" id="2.7.13.3"/>
    </reaction>
</comment>
<feature type="compositionally biased region" description="Low complexity" evidence="9">
    <location>
        <begin position="17"/>
        <end position="26"/>
    </location>
</feature>
<dbReference type="AlphaFoldDB" id="A0A832I3L1"/>
<sequence length="616" mass="65211">MRSPDPGELPVTDPSDARAPGAGPARPLDEAAAALALWDAPDLDALEDRLLALATHRHGLGAARAWLLAWNARTGRFEGRRRRATGDERALGDAVRHPAPGSGAEADAFRLHRSAPSDLDPVLAAAWAEGAARDGRCGASGAPWDGREVTAVPLRLDLRPWALLVVEGGVRAALPSFARVAATAADAVVTADAGRRRARRAAALHEAARAVVSSHNLAEVVRLVARLAAHATGARGSALWLAAGRAGVRLEATHGPAGQRESLARALQPVADTVAASGVAFASDAVPDDARLAPAVRERLQSLCVVPVTAFEASLGALAVYDRAALHPAHAPGFDGEAREFLRALADLAAGAAGAAAREDRLRAAEARVADLRARARRRERLAELGEGAARLVREARNPLASIAAFARRVRRALADDAPQREYLEIVIREADRLERLLAEQAGLVASEPPGLRVEGVNTIVQEALQQCAEALVRRRVRLLKRLAPDVPALLVDPLRMRQVVRNLLQHAVDRVPVGGRIRVETRRAGQHVVVDVAHDGARAAGEALEALFVPFATGGEDTGLAAAQRIVREHGGEVRLRGDGAATTVSFTLPVPGNEERRRGGERRVTRGDRRAAAR</sequence>
<dbReference type="EMBL" id="DSQF01000012">
    <property type="protein sequence ID" value="HGZ42979.1"/>
    <property type="molecule type" value="Genomic_DNA"/>
</dbReference>
<dbReference type="Pfam" id="PF00512">
    <property type="entry name" value="HisKA"/>
    <property type="match status" value="1"/>
</dbReference>
<evidence type="ECO:0000256" key="9">
    <source>
        <dbReference type="SAM" id="MobiDB-lite"/>
    </source>
</evidence>
<dbReference type="SUPFAM" id="SSF55874">
    <property type="entry name" value="ATPase domain of HSP90 chaperone/DNA topoisomerase II/histidine kinase"/>
    <property type="match status" value="1"/>
</dbReference>
<evidence type="ECO:0000256" key="4">
    <source>
        <dbReference type="ARBA" id="ARBA00022741"/>
    </source>
</evidence>
<accession>A0A832I3L1</accession>
<dbReference type="CDD" id="cd00082">
    <property type="entry name" value="HisKA"/>
    <property type="match status" value="1"/>
</dbReference>
<dbReference type="Gene3D" id="1.10.287.130">
    <property type="match status" value="1"/>
</dbReference>
<dbReference type="InterPro" id="IPR050351">
    <property type="entry name" value="BphY/WalK/GraS-like"/>
</dbReference>
<keyword evidence="6" id="KW-0067">ATP-binding</keyword>
<dbReference type="InterPro" id="IPR036097">
    <property type="entry name" value="HisK_dim/P_sf"/>
</dbReference>
<evidence type="ECO:0000256" key="1">
    <source>
        <dbReference type="ARBA" id="ARBA00000085"/>
    </source>
</evidence>
<dbReference type="SMART" id="SM00387">
    <property type="entry name" value="HATPase_c"/>
    <property type="match status" value="1"/>
</dbReference>
<keyword evidence="5" id="KW-0418">Kinase</keyword>
<dbReference type="Gene3D" id="3.30.450.40">
    <property type="match status" value="1"/>
</dbReference>
<proteinExistence type="predicted"/>
<dbReference type="InterPro" id="IPR003018">
    <property type="entry name" value="GAF"/>
</dbReference>
<dbReference type="SUPFAM" id="SSF55781">
    <property type="entry name" value="GAF domain-like"/>
    <property type="match status" value="1"/>
</dbReference>
<dbReference type="PANTHER" id="PTHR42878">
    <property type="entry name" value="TWO-COMPONENT HISTIDINE KINASE"/>
    <property type="match status" value="1"/>
</dbReference>
<dbReference type="GO" id="GO:0007234">
    <property type="term" value="P:osmosensory signaling via phosphorelay pathway"/>
    <property type="evidence" value="ECO:0007669"/>
    <property type="project" value="TreeGrafter"/>
</dbReference>
<organism evidence="11">
    <name type="scientific">Eiseniibacteriota bacterium</name>
    <dbReference type="NCBI Taxonomy" id="2212470"/>
    <lineage>
        <taxon>Bacteria</taxon>
        <taxon>Candidatus Eiseniibacteriota</taxon>
    </lineage>
</organism>
<dbReference type="PANTHER" id="PTHR42878:SF7">
    <property type="entry name" value="SENSOR HISTIDINE KINASE GLRK"/>
    <property type="match status" value="1"/>
</dbReference>
<feature type="coiled-coil region" evidence="8">
    <location>
        <begin position="355"/>
        <end position="382"/>
    </location>
</feature>